<dbReference type="RefSeq" id="WP_136462722.1">
    <property type="nucleotide sequence ID" value="NZ_SRKY01000002.1"/>
</dbReference>
<reference evidence="3 4" key="1">
    <citation type="submission" date="2019-04" db="EMBL/GenBank/DDBJ databases">
        <title>Shimia ponticola sp. nov., isolated from seawater.</title>
        <authorList>
            <person name="Kim Y.-O."/>
            <person name="Yoon J.-H."/>
        </authorList>
    </citation>
    <scope>NUCLEOTIDE SEQUENCE [LARGE SCALE GENOMIC DNA]</scope>
    <source>
        <strain evidence="3 4">MYP11</strain>
    </source>
</reference>
<dbReference type="InterPro" id="IPR008948">
    <property type="entry name" value="L-Aspartase-like"/>
</dbReference>
<dbReference type="EMBL" id="SRKY01000002">
    <property type="protein sequence ID" value="THH37123.1"/>
    <property type="molecule type" value="Genomic_DNA"/>
</dbReference>
<feature type="domain" description="Adenylosuccinate lyase C-terminal" evidence="2">
    <location>
        <begin position="359"/>
        <end position="431"/>
    </location>
</feature>
<evidence type="ECO:0000259" key="2">
    <source>
        <dbReference type="SMART" id="SM00998"/>
    </source>
</evidence>
<dbReference type="PANTHER" id="PTHR43172">
    <property type="entry name" value="ADENYLOSUCCINATE LYASE"/>
    <property type="match status" value="1"/>
</dbReference>
<gene>
    <name evidence="3" type="ORF">E4Z66_09330</name>
</gene>
<sequence length="437" mass="45273">MAASVHDQAHLAGLFDAGDVTRLFTATAEIRAMLVIEGALAKVQGKRGIIPELSAQAIHRASLELQIDPGGLAAATAQNGVCVPALVAAFREAMQAPEHAQYMHWGATSQDIIDTGLMLRLRQASGLIDASLEQTLTALAALAGAHADTPMAGRTYGQQAAPTSFGAVVASWGWPLLEARRAFAALEFPVSLSGAAGTGSALGPDPAVLRGDLAEALKLSDPGHSWHTDRSPVLRIAEAAMQAITAFGTMGEDLIALAQTEVGEVTLGGAGASSTMPQKQNPVAPSALVAIARLCQGLHGVLHGAAMHRFQRDGAAWFTEWMALPQIVMGAAAAAQHGHKLAEGMQPNPARMAAHLQGDGLLHAEALSFALAAQMPRPEAQLETKRLAAEVRETGQSLGALAMARYPDLPASLFMPAAQLGSAPQEARAFAAQVRGA</sequence>
<dbReference type="InterPro" id="IPR000362">
    <property type="entry name" value="Fumarate_lyase_fam"/>
</dbReference>
<protein>
    <submittedName>
        <fullName evidence="3">Adenylosuccinate lyase family protein</fullName>
    </submittedName>
</protein>
<dbReference type="AlphaFoldDB" id="A0A4V3XKI7"/>
<dbReference type="SUPFAM" id="SSF48557">
    <property type="entry name" value="L-aspartase-like"/>
    <property type="match status" value="1"/>
</dbReference>
<proteinExistence type="inferred from homology"/>
<dbReference type="Proteomes" id="UP000306602">
    <property type="component" value="Unassembled WGS sequence"/>
</dbReference>
<comment type="caution">
    <text evidence="3">The sequence shown here is derived from an EMBL/GenBank/DDBJ whole genome shotgun (WGS) entry which is preliminary data.</text>
</comment>
<dbReference type="PANTHER" id="PTHR43172:SF2">
    <property type="entry name" value="ADENYLOSUCCINATE LYASE C-TERMINAL DOMAIN-CONTAINING PROTEIN"/>
    <property type="match status" value="1"/>
</dbReference>
<evidence type="ECO:0000313" key="3">
    <source>
        <dbReference type="EMBL" id="THH37123.1"/>
    </source>
</evidence>
<keyword evidence="4" id="KW-1185">Reference proteome</keyword>
<evidence type="ECO:0000256" key="1">
    <source>
        <dbReference type="ARBA" id="ARBA00034772"/>
    </source>
</evidence>
<dbReference type="Pfam" id="PF00206">
    <property type="entry name" value="Lyase_1"/>
    <property type="match status" value="1"/>
</dbReference>
<keyword evidence="3" id="KW-0456">Lyase</keyword>
<name>A0A4V3XKI7_9RHOB</name>
<dbReference type="GO" id="GO:0016829">
    <property type="term" value="F:lyase activity"/>
    <property type="evidence" value="ECO:0007669"/>
    <property type="project" value="UniProtKB-KW"/>
</dbReference>
<dbReference type="PRINTS" id="PR00145">
    <property type="entry name" value="ARGSUCLYASE"/>
</dbReference>
<comment type="similarity">
    <text evidence="1">Belongs to the class-II fumarase/aspartase family.</text>
</comment>
<dbReference type="OrthoDB" id="9768878at2"/>
<organism evidence="3 4">
    <name type="scientific">Aliishimia ponticola</name>
    <dbReference type="NCBI Taxonomy" id="2499833"/>
    <lineage>
        <taxon>Bacteria</taxon>
        <taxon>Pseudomonadati</taxon>
        <taxon>Pseudomonadota</taxon>
        <taxon>Alphaproteobacteria</taxon>
        <taxon>Rhodobacterales</taxon>
        <taxon>Paracoccaceae</taxon>
        <taxon>Aliishimia</taxon>
    </lineage>
</organism>
<dbReference type="Gene3D" id="1.20.200.10">
    <property type="entry name" value="Fumarase/aspartase (Central domain)"/>
    <property type="match status" value="1"/>
</dbReference>
<dbReference type="InterPro" id="IPR019468">
    <property type="entry name" value="AdenyloSucc_lyase_C"/>
</dbReference>
<dbReference type="InterPro" id="IPR022761">
    <property type="entry name" value="Fumarate_lyase_N"/>
</dbReference>
<evidence type="ECO:0000313" key="4">
    <source>
        <dbReference type="Proteomes" id="UP000306602"/>
    </source>
</evidence>
<accession>A0A4V3XKI7</accession>
<dbReference type="PRINTS" id="PR00149">
    <property type="entry name" value="FUMRATELYASE"/>
</dbReference>
<dbReference type="SMART" id="SM00998">
    <property type="entry name" value="ADSL_C"/>
    <property type="match status" value="1"/>
</dbReference>